<feature type="transmembrane region" description="Helical" evidence="6">
    <location>
        <begin position="302"/>
        <end position="331"/>
    </location>
</feature>
<dbReference type="STRING" id="709015.GCA_000472485_02114"/>
<dbReference type="PANTHER" id="PTHR21716">
    <property type="entry name" value="TRANSMEMBRANE PROTEIN"/>
    <property type="match status" value="1"/>
</dbReference>
<evidence type="ECO:0000313" key="7">
    <source>
        <dbReference type="EMBL" id="ARS35832.1"/>
    </source>
</evidence>
<dbReference type="Proteomes" id="UP000266292">
    <property type="component" value="Chromosome"/>
</dbReference>
<dbReference type="InterPro" id="IPR002549">
    <property type="entry name" value="AI-2E-like"/>
</dbReference>
<dbReference type="KEGG" id="pact:CA264_10475"/>
<evidence type="ECO:0000313" key="8">
    <source>
        <dbReference type="Proteomes" id="UP000266292"/>
    </source>
</evidence>
<feature type="transmembrane region" description="Helical" evidence="6">
    <location>
        <begin position="156"/>
        <end position="182"/>
    </location>
</feature>
<dbReference type="PANTHER" id="PTHR21716:SF62">
    <property type="entry name" value="TRANSPORT PROTEIN YDBI-RELATED"/>
    <property type="match status" value="1"/>
</dbReference>
<keyword evidence="4 6" id="KW-1133">Transmembrane helix</keyword>
<feature type="transmembrane region" description="Helical" evidence="6">
    <location>
        <begin position="267"/>
        <end position="290"/>
    </location>
</feature>
<organism evidence="7 8">
    <name type="scientific">Pontibacter actiniarum</name>
    <dbReference type="NCBI Taxonomy" id="323450"/>
    <lineage>
        <taxon>Bacteria</taxon>
        <taxon>Pseudomonadati</taxon>
        <taxon>Bacteroidota</taxon>
        <taxon>Cytophagia</taxon>
        <taxon>Cytophagales</taxon>
        <taxon>Hymenobacteraceae</taxon>
        <taxon>Pontibacter</taxon>
    </lineage>
</organism>
<evidence type="ECO:0000256" key="5">
    <source>
        <dbReference type="ARBA" id="ARBA00023136"/>
    </source>
</evidence>
<dbReference type="GO" id="GO:0016020">
    <property type="term" value="C:membrane"/>
    <property type="evidence" value="ECO:0007669"/>
    <property type="project" value="UniProtKB-SubCell"/>
</dbReference>
<proteinExistence type="inferred from homology"/>
<evidence type="ECO:0000256" key="6">
    <source>
        <dbReference type="SAM" id="Phobius"/>
    </source>
</evidence>
<dbReference type="Pfam" id="PF01594">
    <property type="entry name" value="AI-2E_transport"/>
    <property type="match status" value="1"/>
</dbReference>
<protein>
    <submittedName>
        <fullName evidence="7">AI-2E family transporter</fullName>
    </submittedName>
</protein>
<comment type="similarity">
    <text evidence="2">Belongs to the autoinducer-2 exporter (AI-2E) (TC 2.A.86) family.</text>
</comment>
<keyword evidence="5 6" id="KW-0472">Membrane</keyword>
<evidence type="ECO:0000256" key="1">
    <source>
        <dbReference type="ARBA" id="ARBA00004141"/>
    </source>
</evidence>
<accession>A0A1X9YSJ2</accession>
<evidence type="ECO:0000256" key="3">
    <source>
        <dbReference type="ARBA" id="ARBA00022692"/>
    </source>
</evidence>
<dbReference type="OrthoDB" id="5761230at2"/>
<feature type="transmembrane region" description="Helical" evidence="6">
    <location>
        <begin position="35"/>
        <end position="55"/>
    </location>
</feature>
<dbReference type="AlphaFoldDB" id="A0A1X9YSJ2"/>
<feature type="transmembrane region" description="Helical" evidence="6">
    <location>
        <begin position="12"/>
        <end position="29"/>
    </location>
</feature>
<dbReference type="GO" id="GO:0055085">
    <property type="term" value="P:transmembrane transport"/>
    <property type="evidence" value="ECO:0007669"/>
    <property type="project" value="TreeGrafter"/>
</dbReference>
<feature type="transmembrane region" description="Helical" evidence="6">
    <location>
        <begin position="67"/>
        <end position="86"/>
    </location>
</feature>
<keyword evidence="3 6" id="KW-0812">Transmembrane</keyword>
<name>A0A1X9YSJ2_9BACT</name>
<comment type="subcellular location">
    <subcellularLocation>
        <location evidence="1">Membrane</location>
        <topology evidence="1">Multi-pass membrane protein</topology>
    </subcellularLocation>
</comment>
<dbReference type="RefSeq" id="WP_025606967.1">
    <property type="nucleotide sequence ID" value="NZ_CP021235.1"/>
</dbReference>
<reference evidence="8" key="1">
    <citation type="submission" date="2017-05" db="EMBL/GenBank/DDBJ databases">
        <authorList>
            <person name="Ray J."/>
            <person name="Price M."/>
            <person name="Deutschbauer A."/>
        </authorList>
    </citation>
    <scope>NUCLEOTIDE SEQUENCE [LARGE SCALE GENOMIC DNA]</scope>
    <source>
        <strain evidence="8">DSM 19842</strain>
    </source>
</reference>
<evidence type="ECO:0000256" key="2">
    <source>
        <dbReference type="ARBA" id="ARBA00009773"/>
    </source>
</evidence>
<evidence type="ECO:0000256" key="4">
    <source>
        <dbReference type="ARBA" id="ARBA00022989"/>
    </source>
</evidence>
<dbReference type="EMBL" id="CP021235">
    <property type="protein sequence ID" value="ARS35832.1"/>
    <property type="molecule type" value="Genomic_DNA"/>
</dbReference>
<feature type="transmembrane region" description="Helical" evidence="6">
    <location>
        <begin position="203"/>
        <end position="225"/>
    </location>
</feature>
<sequence length="362" mass="39469">MLDVYTYSKRVAITAAIVLLVAAGFYMLARHGYFFLLVFAAILLAVLFCGISQWLMAKLNLKRGLSLLLSILLVFGVIATSVYFLAPTIGRQIQEMKGAIPQAVQQVQDWLSNYGWGQRVAQSVPDDMSQVLPKQKTLFSKVSQVFSTTLSIMADFLIVLITAIFLAANPKLYTVGLTKLFAVRHRSRVIQVLGYCYNTLRMWLMAMLLAMTIIGISTAIAFNLLGLPLPFALAFVSFLLAFVPNVGPGIAAIPIGLVGLTVSPQTALYALLLYGVIQFVESYVITPLIFQKTVDLPPALLLFFQVLLGILEGGLGLFLAAPLLAVLMVVVKELYVHDLLEKKPLNASEERTDPGAGSLPAP</sequence>
<keyword evidence="8" id="KW-1185">Reference proteome</keyword>
<feature type="transmembrane region" description="Helical" evidence="6">
    <location>
        <begin position="231"/>
        <end position="260"/>
    </location>
</feature>
<gene>
    <name evidence="7" type="ORF">CA264_10475</name>
</gene>